<proteinExistence type="predicted"/>
<feature type="compositionally biased region" description="Basic and acidic residues" evidence="1">
    <location>
        <begin position="421"/>
        <end position="432"/>
    </location>
</feature>
<dbReference type="VEuPathDB" id="VectorBase:AFUN000870"/>
<feature type="region of interest" description="Disordered" evidence="1">
    <location>
        <begin position="461"/>
        <end position="486"/>
    </location>
</feature>
<sequence length="976" mass="116371">MSTRKSASSLLPGTKPTTSSHRSVLQGTKNFVWNREEISSNLPYHNHNYEIPFNKPPNEVNFMGGLGSKKPNFRSKVHPQRFSTVQKLMRMRTSNRILETLTEDLRNVNLCRHRGDQRRKAKNVTEFIRKMTDELQTAGNIEHSTPSDQSDVLRCTVRKKMTNDDYREMIKRLDKILLEDDRPSAGQNVSFRDWAMRERYNFQNRSNIEMMKRERETLESELCSSVDTRSHEYISNEGRRVTKVRRSTKIPHVEGHMYGPFTRLPIEDPLLENETKFGIPLSLLVRSYREMDTKKEGERNLIDTRLSHMRIPLCPKSSDSSEDEDQMEEVKILSFLRTPYFPIPTIKRQKKRRKDRLRSRWLQKNRLKRITMLLYDRSLENMRAGRRRKNKHVDAGANSSRASSSGRSCSDHRKTSASKEPPQKKVVSEKRQRYYRFIEDKSQQYRRMYDESLQQRMTSFQDFKASETASDDNRSETSRKKAKLQGLRLEEPKPTTEKLELTFPPNRFKSLSKNDTRKGAFYIDPEFYDKMRDFKRYKQRSKYYTSLMRSRPDVRQRLQVNAPEFEEEQLGAATKYFSRLATEWDNYYIHELRYRPRVRKFCPKTDILNMRDQRRKVFLQHFIEENLLQRRARQSLERQYANWIKNFCKRIRPLFKVWKEEAYSKLVAATDQEKQATQETVRLRTILQDRQNKMDSITERILLLEQRWTKVMQIRNYYYLLMDSQWRLENDFFHRAADGSLYTVSESIKNCKSIFIRTEGTNIGTEIAAFYLEKTFPELARLPGCEPDAALLQRGLTQLNLRTIDLINKYNQKLMVFSKIDYHYKEVLEQFPRYFTNHHDLLNLYGAKMESIQSKNEKLRTQFHDLLGEPLKLSVYNKIMRITTSAVGQLYLFVRKLQHRQVEIVEINAKDKLSAIHQHIMDLLSELDLLPLDVLKEAEKEARKNRKTLFREANEAYKRKQVLDLLRKQLRFHVRK</sequence>
<feature type="region of interest" description="Disordered" evidence="1">
    <location>
        <begin position="384"/>
        <end position="432"/>
    </location>
</feature>
<feature type="compositionally biased region" description="Low complexity" evidence="1">
    <location>
        <begin position="395"/>
        <end position="408"/>
    </location>
</feature>
<dbReference type="EnsemblMetazoa" id="AFUN000870-RA">
    <property type="protein sequence ID" value="AFUN000870-PA"/>
    <property type="gene ID" value="AFUN000870"/>
</dbReference>
<accession>A0A182R3X9</accession>
<dbReference type="AlphaFoldDB" id="A0A182R3X9"/>
<dbReference type="STRING" id="62324.A0A182R3X9"/>
<organism evidence="2">
    <name type="scientific">Anopheles funestus</name>
    <name type="common">African malaria mosquito</name>
    <dbReference type="NCBI Taxonomy" id="62324"/>
    <lineage>
        <taxon>Eukaryota</taxon>
        <taxon>Metazoa</taxon>
        <taxon>Ecdysozoa</taxon>
        <taxon>Arthropoda</taxon>
        <taxon>Hexapoda</taxon>
        <taxon>Insecta</taxon>
        <taxon>Pterygota</taxon>
        <taxon>Neoptera</taxon>
        <taxon>Endopterygota</taxon>
        <taxon>Diptera</taxon>
        <taxon>Nematocera</taxon>
        <taxon>Culicoidea</taxon>
        <taxon>Culicidae</taxon>
        <taxon>Anophelinae</taxon>
        <taxon>Anopheles</taxon>
    </lineage>
</organism>
<name>A0A182R3X9_ANOFN</name>
<evidence type="ECO:0000256" key="1">
    <source>
        <dbReference type="SAM" id="MobiDB-lite"/>
    </source>
</evidence>
<feature type="region of interest" description="Disordered" evidence="1">
    <location>
        <begin position="1"/>
        <end position="24"/>
    </location>
</feature>
<dbReference type="VEuPathDB" id="VectorBase:AFUN2_010759"/>
<protein>
    <submittedName>
        <fullName evidence="2">Uncharacterized protein</fullName>
    </submittedName>
</protein>
<evidence type="ECO:0000313" key="2">
    <source>
        <dbReference type="EnsemblMetazoa" id="AFUN000870-PA"/>
    </source>
</evidence>
<reference evidence="2" key="1">
    <citation type="submission" date="2020-05" db="UniProtKB">
        <authorList>
            <consortium name="EnsemblMetazoa"/>
        </authorList>
    </citation>
    <scope>IDENTIFICATION</scope>
    <source>
        <strain evidence="2">FUMOZ</strain>
    </source>
</reference>